<sequence length="665" mass="78259">MKRPNVQRKKLNISNAMKRKWIDNVSPAFINALIQIFNFLLIKMIVFSCCSLSEKKISSNDFHFSWGSSFPDIYKCYPNESMEYNPNDSKSCFPRINNSHLLPCGISLSPSSVNQPHILVIGSTGVLGIAITSELRKRNLNYSEIRSHFQYDINSKDTYKMLKEININAVILLVNDNNTKIYQFCRKRKIVIFQIVEEFLESIPTKIVQIKTLPVWGPVYLTPNQKIPGRYFYQCLINETIDFSEIQNKGYTNNFVFSLDLAQFVVDTVIKYQKSKLTQGKIAIPDNFSKISLNELKTLLHEKKCYINNKVRYIHVLESNRQKFEMIWNLIINISNFSPRNNFPSNHNFMSDDYIDKNNIYYNSNKIIRWYNKNESVYTSLIISVSNTERIVSLFPIVLATMNLFLKKYPNISFELLILYCPSSLSGLGKFYEHFKCPLEIQQYIRIIEIPPSYINERKKYHNITYFPEFEIKNIGIRRARGEYIFTGNSDIILPFAFFECVQRKLFTPLSYIRTHREMTRYKKPNQLINYFLSCNDIKYIIQKYANVCENQRYYDDFERNGCGDFQGGHYLMWKRINGFLETAYVFHVDTTLALDFASIPVYLFVRVIGVNLHLVHPKQSKMTKHFHFYDNWFKNAIRQSVSSAMINGYQRKSWGASNLTFIEY</sequence>
<dbReference type="OrthoDB" id="10643080at2759"/>
<name>A0A1J4J700_9EUKA</name>
<keyword evidence="1" id="KW-0472">Membrane</keyword>
<dbReference type="GeneID" id="94830318"/>
<feature type="transmembrane region" description="Helical" evidence="1">
    <location>
        <begin position="21"/>
        <end position="46"/>
    </location>
</feature>
<evidence type="ECO:0000256" key="1">
    <source>
        <dbReference type="SAM" id="Phobius"/>
    </source>
</evidence>
<gene>
    <name evidence="2" type="ORF">TRFO_10699</name>
</gene>
<reference evidence="2" key="1">
    <citation type="submission" date="2016-10" db="EMBL/GenBank/DDBJ databases">
        <authorList>
            <person name="Benchimol M."/>
            <person name="Almeida L.G."/>
            <person name="Vasconcelos A.T."/>
            <person name="Perreira-Neves A."/>
            <person name="Rosa I.A."/>
            <person name="Tasca T."/>
            <person name="Bogo M.R."/>
            <person name="de Souza W."/>
        </authorList>
    </citation>
    <scope>NUCLEOTIDE SEQUENCE [LARGE SCALE GENOMIC DNA]</scope>
    <source>
        <strain evidence="2">K</strain>
    </source>
</reference>
<organism evidence="2 3">
    <name type="scientific">Tritrichomonas foetus</name>
    <dbReference type="NCBI Taxonomy" id="1144522"/>
    <lineage>
        <taxon>Eukaryota</taxon>
        <taxon>Metamonada</taxon>
        <taxon>Parabasalia</taxon>
        <taxon>Tritrichomonadida</taxon>
        <taxon>Tritrichomonadidae</taxon>
        <taxon>Tritrichomonas</taxon>
    </lineage>
</organism>
<comment type="caution">
    <text evidence="2">The sequence shown here is derived from an EMBL/GenBank/DDBJ whole genome shotgun (WGS) entry which is preliminary data.</text>
</comment>
<keyword evidence="1" id="KW-1133">Transmembrane helix</keyword>
<keyword evidence="1" id="KW-0812">Transmembrane</keyword>
<dbReference type="EMBL" id="MLAK01001271">
    <property type="protein sequence ID" value="OHS95006.1"/>
    <property type="molecule type" value="Genomic_DNA"/>
</dbReference>
<dbReference type="RefSeq" id="XP_068348143.1">
    <property type="nucleotide sequence ID" value="XM_068495614.1"/>
</dbReference>
<dbReference type="Proteomes" id="UP000179807">
    <property type="component" value="Unassembled WGS sequence"/>
</dbReference>
<keyword evidence="3" id="KW-1185">Reference proteome</keyword>
<evidence type="ECO:0000313" key="3">
    <source>
        <dbReference type="Proteomes" id="UP000179807"/>
    </source>
</evidence>
<dbReference type="VEuPathDB" id="TrichDB:TRFO_10699"/>
<accession>A0A1J4J700</accession>
<proteinExistence type="predicted"/>
<evidence type="ECO:0000313" key="2">
    <source>
        <dbReference type="EMBL" id="OHS95006.1"/>
    </source>
</evidence>
<dbReference type="AlphaFoldDB" id="A0A1J4J700"/>
<protein>
    <submittedName>
        <fullName evidence="2">Uncharacterized protein</fullName>
    </submittedName>
</protein>